<organism evidence="1 2">
    <name type="scientific">Acinetobacter nectaris CIP 110549</name>
    <dbReference type="NCBI Taxonomy" id="1392540"/>
    <lineage>
        <taxon>Bacteria</taxon>
        <taxon>Pseudomonadati</taxon>
        <taxon>Pseudomonadota</taxon>
        <taxon>Gammaproteobacteria</taxon>
        <taxon>Moraxellales</taxon>
        <taxon>Moraxellaceae</taxon>
        <taxon>Acinetobacter</taxon>
    </lineage>
</organism>
<evidence type="ECO:0008006" key="3">
    <source>
        <dbReference type="Google" id="ProtNLM"/>
    </source>
</evidence>
<dbReference type="EMBL" id="AYER01000003">
    <property type="protein sequence ID" value="ESK40659.1"/>
    <property type="molecule type" value="Genomic_DNA"/>
</dbReference>
<dbReference type="RefSeq" id="WP_023272691.1">
    <property type="nucleotide sequence ID" value="NZ_KI530712.1"/>
</dbReference>
<evidence type="ECO:0000313" key="2">
    <source>
        <dbReference type="Proteomes" id="UP000023785"/>
    </source>
</evidence>
<dbReference type="OrthoDB" id="5736604at2"/>
<sequence>MAVSQPATFNEEWSDERVYAYLNHLPPTGVNADYHVLYNAYKHMRPYDFERLIKKFKEDGRNIEATNPQGETIAQTISAFPKHSLPFLEILKKYS</sequence>
<keyword evidence="2" id="KW-1185">Reference proteome</keyword>
<gene>
    <name evidence="1" type="ORF">P256_01114</name>
</gene>
<proteinExistence type="predicted"/>
<protein>
    <recommendedName>
        <fullName evidence="3">PA4642 family protein</fullName>
    </recommendedName>
</protein>
<dbReference type="STRING" id="1392540.P256_01114"/>
<dbReference type="PATRIC" id="fig|1392540.3.peg.1080"/>
<name>V2UZC7_9GAMM</name>
<evidence type="ECO:0000313" key="1">
    <source>
        <dbReference type="EMBL" id="ESK40659.1"/>
    </source>
</evidence>
<dbReference type="InterPro" id="IPR047742">
    <property type="entry name" value="PA4642-like"/>
</dbReference>
<accession>V2UZC7</accession>
<dbReference type="eggNOG" id="ENOG5032ZNQ">
    <property type="taxonomic scope" value="Bacteria"/>
</dbReference>
<dbReference type="HOGENOM" id="CLU_176948_0_0_6"/>
<dbReference type="Proteomes" id="UP000023785">
    <property type="component" value="Unassembled WGS sequence"/>
</dbReference>
<dbReference type="AlphaFoldDB" id="V2UZC7"/>
<reference evidence="1 2" key="1">
    <citation type="submission" date="2013-10" db="EMBL/GenBank/DDBJ databases">
        <title>The Genome Sequence of Acinetobacter nectaris CIP 110549.</title>
        <authorList>
            <consortium name="The Broad Institute Genomics Platform"/>
            <consortium name="The Broad Institute Genome Sequencing Center for Infectious Disease"/>
            <person name="Cerqueira G."/>
            <person name="Feldgarden M."/>
            <person name="Courvalin P."/>
            <person name="Grillot-Courvalin C."/>
            <person name="Clermont D."/>
            <person name="Rocha E."/>
            <person name="Yoon E.-J."/>
            <person name="Nemec A."/>
            <person name="Young S.K."/>
            <person name="Zeng Q."/>
            <person name="Gargeya S."/>
            <person name="Fitzgerald M."/>
            <person name="Abouelleil A."/>
            <person name="Alvarado L."/>
            <person name="Berlin A.M."/>
            <person name="Chapman S.B."/>
            <person name="Gainer-Dewar J."/>
            <person name="Goldberg J."/>
            <person name="Gnerre S."/>
            <person name="Griggs A."/>
            <person name="Gujja S."/>
            <person name="Hansen M."/>
            <person name="Howarth C."/>
            <person name="Imamovic A."/>
            <person name="Ireland A."/>
            <person name="Larimer J."/>
            <person name="McCowan C."/>
            <person name="Murphy C."/>
            <person name="Pearson M."/>
            <person name="Poon T.W."/>
            <person name="Priest M."/>
            <person name="Roberts A."/>
            <person name="Saif S."/>
            <person name="Shea T."/>
            <person name="Sykes S."/>
            <person name="Wortman J."/>
            <person name="Nusbaum C."/>
            <person name="Birren B."/>
        </authorList>
    </citation>
    <scope>NUCLEOTIDE SEQUENCE [LARGE SCALE GENOMIC DNA]</scope>
    <source>
        <strain evidence="1 2">CIP 110549</strain>
    </source>
</reference>
<dbReference type="NCBIfam" id="NF038106">
    <property type="entry name" value="gamma_NF038106"/>
    <property type="match status" value="1"/>
</dbReference>
<comment type="caution">
    <text evidence="1">The sequence shown here is derived from an EMBL/GenBank/DDBJ whole genome shotgun (WGS) entry which is preliminary data.</text>
</comment>